<sequence>MTRTMKHLLAVRQGLPAEALELHESPVPQPGPGEVLVRVEAVGVNYADVLSVMNEYLTPAHYPFVPGMEFAGYVTELGAGVSGVKLGQLVACLAGQGGLAGYATVPVQALVPVPQTYTPVQAAAFGVSYLTAFHGLRTLGRGQAGEWVLVQAAAGALGRASIQLAGALDMRVVAMASTEEKLAVARELGADVTLLQDDPERVQKVREAAGGLGVPLILEVVGGQRLAESLRMAAPRGRIILIGNASREEVRVNPVDLMKRNLTLTGLWLTTLLTDPQAQAQTAAEFGRLLDKGRIAPQPGPSYALLDTAQAFSDLLDRRTSGKVIIEPWR</sequence>
<name>A0ABQ3K0L2_9DEIO</name>
<accession>A0ABQ3K0L2</accession>
<dbReference type="RefSeq" id="WP_189641888.1">
    <property type="nucleotide sequence ID" value="NZ_BNAL01000002.1"/>
</dbReference>
<dbReference type="EMBL" id="BNAL01000002">
    <property type="protein sequence ID" value="GHF94289.1"/>
    <property type="molecule type" value="Genomic_DNA"/>
</dbReference>
<dbReference type="Gene3D" id="3.90.180.10">
    <property type="entry name" value="Medium-chain alcohol dehydrogenases, catalytic domain"/>
    <property type="match status" value="1"/>
</dbReference>
<dbReference type="InterPro" id="IPR020843">
    <property type="entry name" value="ER"/>
</dbReference>
<dbReference type="CDD" id="cd08241">
    <property type="entry name" value="QOR1"/>
    <property type="match status" value="1"/>
</dbReference>
<evidence type="ECO:0000313" key="3">
    <source>
        <dbReference type="Proteomes" id="UP000632154"/>
    </source>
</evidence>
<dbReference type="PANTHER" id="PTHR43677:SF4">
    <property type="entry name" value="QUINONE OXIDOREDUCTASE-LIKE PROTEIN 2"/>
    <property type="match status" value="1"/>
</dbReference>
<dbReference type="Pfam" id="PF08240">
    <property type="entry name" value="ADH_N"/>
    <property type="match status" value="1"/>
</dbReference>
<protein>
    <submittedName>
        <fullName evidence="2">NADPH:quinone oxidoreductase</fullName>
    </submittedName>
</protein>
<dbReference type="Pfam" id="PF00107">
    <property type="entry name" value="ADH_zinc_N"/>
    <property type="match status" value="1"/>
</dbReference>
<dbReference type="InterPro" id="IPR051397">
    <property type="entry name" value="Zn-ADH-like_protein"/>
</dbReference>
<dbReference type="InterPro" id="IPR011032">
    <property type="entry name" value="GroES-like_sf"/>
</dbReference>
<keyword evidence="3" id="KW-1185">Reference proteome</keyword>
<dbReference type="PANTHER" id="PTHR43677">
    <property type="entry name" value="SHORT-CHAIN DEHYDROGENASE/REDUCTASE"/>
    <property type="match status" value="1"/>
</dbReference>
<dbReference type="InterPro" id="IPR036291">
    <property type="entry name" value="NAD(P)-bd_dom_sf"/>
</dbReference>
<dbReference type="SUPFAM" id="SSF51735">
    <property type="entry name" value="NAD(P)-binding Rossmann-fold domains"/>
    <property type="match status" value="1"/>
</dbReference>
<dbReference type="InterPro" id="IPR013154">
    <property type="entry name" value="ADH-like_N"/>
</dbReference>
<dbReference type="Gene3D" id="3.40.50.720">
    <property type="entry name" value="NAD(P)-binding Rossmann-like Domain"/>
    <property type="match status" value="1"/>
</dbReference>
<evidence type="ECO:0000313" key="2">
    <source>
        <dbReference type="EMBL" id="GHF94289.1"/>
    </source>
</evidence>
<organism evidence="2 3">
    <name type="scientific">Deinococcus piscis</name>
    <dbReference type="NCBI Taxonomy" id="394230"/>
    <lineage>
        <taxon>Bacteria</taxon>
        <taxon>Thermotogati</taxon>
        <taxon>Deinococcota</taxon>
        <taxon>Deinococci</taxon>
        <taxon>Deinococcales</taxon>
        <taxon>Deinococcaceae</taxon>
        <taxon>Deinococcus</taxon>
    </lineage>
</organism>
<gene>
    <name evidence="2" type="ORF">GCM10017783_02880</name>
</gene>
<evidence type="ECO:0000259" key="1">
    <source>
        <dbReference type="SMART" id="SM00829"/>
    </source>
</evidence>
<dbReference type="SMART" id="SM00829">
    <property type="entry name" value="PKS_ER"/>
    <property type="match status" value="1"/>
</dbReference>
<dbReference type="SUPFAM" id="SSF50129">
    <property type="entry name" value="GroES-like"/>
    <property type="match status" value="1"/>
</dbReference>
<dbReference type="InterPro" id="IPR013149">
    <property type="entry name" value="ADH-like_C"/>
</dbReference>
<reference evidence="3" key="1">
    <citation type="journal article" date="2019" name="Int. J. Syst. Evol. Microbiol.">
        <title>The Global Catalogue of Microorganisms (GCM) 10K type strain sequencing project: providing services to taxonomists for standard genome sequencing and annotation.</title>
        <authorList>
            <consortium name="The Broad Institute Genomics Platform"/>
            <consortium name="The Broad Institute Genome Sequencing Center for Infectious Disease"/>
            <person name="Wu L."/>
            <person name="Ma J."/>
        </authorList>
    </citation>
    <scope>NUCLEOTIDE SEQUENCE [LARGE SCALE GENOMIC DNA]</scope>
    <source>
        <strain evidence="3">CGMCC 1.18439</strain>
    </source>
</reference>
<comment type="caution">
    <text evidence="2">The sequence shown here is derived from an EMBL/GenBank/DDBJ whole genome shotgun (WGS) entry which is preliminary data.</text>
</comment>
<dbReference type="Proteomes" id="UP000632154">
    <property type="component" value="Unassembled WGS sequence"/>
</dbReference>
<proteinExistence type="predicted"/>
<feature type="domain" description="Enoyl reductase (ER)" evidence="1">
    <location>
        <begin position="14"/>
        <end position="326"/>
    </location>
</feature>